<evidence type="ECO:0000313" key="9">
    <source>
        <dbReference type="EMBL" id="TDS87623.1"/>
    </source>
</evidence>
<dbReference type="CDD" id="cd17355">
    <property type="entry name" value="MFS_YcxA_like"/>
    <property type="match status" value="1"/>
</dbReference>
<evidence type="ECO:0000259" key="8">
    <source>
        <dbReference type="PROSITE" id="PS50850"/>
    </source>
</evidence>
<feature type="transmembrane region" description="Helical" evidence="7">
    <location>
        <begin position="105"/>
        <end position="126"/>
    </location>
</feature>
<organism evidence="9 10">
    <name type="scientific">Nesterenkonia aurantiaca</name>
    <dbReference type="NCBI Taxonomy" id="1436010"/>
    <lineage>
        <taxon>Bacteria</taxon>
        <taxon>Bacillati</taxon>
        <taxon>Actinomycetota</taxon>
        <taxon>Actinomycetes</taxon>
        <taxon>Micrococcales</taxon>
        <taxon>Micrococcaceae</taxon>
        <taxon>Nesterenkonia</taxon>
    </lineage>
</organism>
<sequence length="440" mass="46028">MVSETEQAHPSKRTVLVGLCLTQIISWGVLFYAFPVLLPRIAADTGWSATALTAAFSAALVVSGLLGVPLGRVLDRRGPRQIMTLGAALAVLGLLGVSFTPSYWVFLVSWLVIGVAMSGTLYPPAFAALTRWYGSRRIFALTMVTLAGGLASTVFAPATEALATQLSWRETYLVLALVLGVLVVPVHALVLRRPWPAQHAGETADLLPDTEATGAEASGTEATGAAVDPASPEPPIQPPRRDYAAAIMHSRAYILLVVGMSLGAVTMYAGLINLVPMLVERGVSPMVAAWVLGLGGLGQVIGRVFSARLDRGTTVRQRSALIYALLALTTAALAWNITAAVLLVVISMAAGVARGIVTLLQATAVTDRWGTREYGRLSGVLNGPMMLAVAVAPFLGAILAEWLGSYEAMFGVLAGLAVLGLGSIVASIPACHPVGDMREE</sequence>
<evidence type="ECO:0000313" key="10">
    <source>
        <dbReference type="Proteomes" id="UP000294506"/>
    </source>
</evidence>
<feature type="transmembrane region" description="Helical" evidence="7">
    <location>
        <begin position="318"/>
        <end position="335"/>
    </location>
</feature>
<dbReference type="EMBL" id="SOAN01000001">
    <property type="protein sequence ID" value="TDS87623.1"/>
    <property type="molecule type" value="Genomic_DNA"/>
</dbReference>
<evidence type="ECO:0000256" key="1">
    <source>
        <dbReference type="ARBA" id="ARBA00004651"/>
    </source>
</evidence>
<dbReference type="PROSITE" id="PS50850">
    <property type="entry name" value="MFS"/>
    <property type="match status" value="1"/>
</dbReference>
<feature type="transmembrane region" description="Helical" evidence="7">
    <location>
        <begin position="381"/>
        <end position="403"/>
    </location>
</feature>
<reference evidence="9 10" key="1">
    <citation type="submission" date="2019-03" db="EMBL/GenBank/DDBJ databases">
        <title>Genomic Encyclopedia of Type Strains, Phase III (KMG-III): the genomes of soil and plant-associated and newly described type strains.</title>
        <authorList>
            <person name="Whitman W."/>
        </authorList>
    </citation>
    <scope>NUCLEOTIDE SEQUENCE [LARGE SCALE GENOMIC DNA]</scope>
    <source>
        <strain evidence="9 10">DSM 27373</strain>
    </source>
</reference>
<comment type="caution">
    <text evidence="9">The sequence shown here is derived from an EMBL/GenBank/DDBJ whole genome shotgun (WGS) entry which is preliminary data.</text>
</comment>
<evidence type="ECO:0000256" key="7">
    <source>
        <dbReference type="SAM" id="Phobius"/>
    </source>
</evidence>
<dbReference type="InterPro" id="IPR036259">
    <property type="entry name" value="MFS_trans_sf"/>
</dbReference>
<feature type="transmembrane region" description="Helical" evidence="7">
    <location>
        <begin position="138"/>
        <end position="159"/>
    </location>
</feature>
<feature type="domain" description="Major facilitator superfamily (MFS) profile" evidence="8">
    <location>
        <begin position="1"/>
        <end position="432"/>
    </location>
</feature>
<feature type="transmembrane region" description="Helical" evidence="7">
    <location>
        <begin position="341"/>
        <end position="360"/>
    </location>
</feature>
<feature type="transmembrane region" description="Helical" evidence="7">
    <location>
        <begin position="253"/>
        <end position="275"/>
    </location>
</feature>
<gene>
    <name evidence="9" type="ORF">EV640_101411</name>
</gene>
<evidence type="ECO:0000256" key="3">
    <source>
        <dbReference type="ARBA" id="ARBA00022692"/>
    </source>
</evidence>
<evidence type="ECO:0000256" key="6">
    <source>
        <dbReference type="SAM" id="MobiDB-lite"/>
    </source>
</evidence>
<dbReference type="GO" id="GO:0005886">
    <property type="term" value="C:plasma membrane"/>
    <property type="evidence" value="ECO:0007669"/>
    <property type="project" value="UniProtKB-SubCell"/>
</dbReference>
<comment type="subcellular location">
    <subcellularLocation>
        <location evidence="1">Cell membrane</location>
        <topology evidence="1">Multi-pass membrane protein</topology>
    </subcellularLocation>
</comment>
<evidence type="ECO:0000256" key="4">
    <source>
        <dbReference type="ARBA" id="ARBA00022989"/>
    </source>
</evidence>
<dbReference type="Proteomes" id="UP000294506">
    <property type="component" value="Unassembled WGS sequence"/>
</dbReference>
<feature type="transmembrane region" description="Helical" evidence="7">
    <location>
        <begin position="287"/>
        <end position="306"/>
    </location>
</feature>
<keyword evidence="10" id="KW-1185">Reference proteome</keyword>
<keyword evidence="3 7" id="KW-0812">Transmembrane</keyword>
<dbReference type="InterPro" id="IPR020846">
    <property type="entry name" value="MFS_dom"/>
</dbReference>
<feature type="transmembrane region" description="Helical" evidence="7">
    <location>
        <begin position="82"/>
        <end position="99"/>
    </location>
</feature>
<feature type="transmembrane region" description="Helical" evidence="7">
    <location>
        <begin position="46"/>
        <end position="70"/>
    </location>
</feature>
<dbReference type="InterPro" id="IPR011701">
    <property type="entry name" value="MFS"/>
</dbReference>
<feature type="compositionally biased region" description="Low complexity" evidence="6">
    <location>
        <begin position="212"/>
        <end position="226"/>
    </location>
</feature>
<keyword evidence="5 7" id="KW-0472">Membrane</keyword>
<dbReference type="SUPFAM" id="SSF103473">
    <property type="entry name" value="MFS general substrate transporter"/>
    <property type="match status" value="1"/>
</dbReference>
<evidence type="ECO:0000256" key="5">
    <source>
        <dbReference type="ARBA" id="ARBA00023136"/>
    </source>
</evidence>
<dbReference type="GO" id="GO:0022857">
    <property type="term" value="F:transmembrane transporter activity"/>
    <property type="evidence" value="ECO:0007669"/>
    <property type="project" value="InterPro"/>
</dbReference>
<protein>
    <submittedName>
        <fullName evidence="9">MFS transporter</fullName>
    </submittedName>
</protein>
<proteinExistence type="predicted"/>
<evidence type="ECO:0000256" key="2">
    <source>
        <dbReference type="ARBA" id="ARBA00022448"/>
    </source>
</evidence>
<feature type="region of interest" description="Disordered" evidence="6">
    <location>
        <begin position="212"/>
        <end position="238"/>
    </location>
</feature>
<keyword evidence="4 7" id="KW-1133">Transmembrane helix</keyword>
<dbReference type="Gene3D" id="1.20.1250.20">
    <property type="entry name" value="MFS general substrate transporter like domains"/>
    <property type="match status" value="1"/>
</dbReference>
<dbReference type="Pfam" id="PF07690">
    <property type="entry name" value="MFS_1"/>
    <property type="match status" value="1"/>
</dbReference>
<name>A0A4R7G7M9_9MICC</name>
<dbReference type="PANTHER" id="PTHR43385">
    <property type="entry name" value="RIBOFLAVIN TRANSPORTER RIBJ"/>
    <property type="match status" value="1"/>
</dbReference>
<feature type="transmembrane region" description="Helical" evidence="7">
    <location>
        <begin position="409"/>
        <end position="431"/>
    </location>
</feature>
<dbReference type="PANTHER" id="PTHR43385:SF1">
    <property type="entry name" value="RIBOFLAVIN TRANSPORTER RIBJ"/>
    <property type="match status" value="1"/>
</dbReference>
<keyword evidence="2" id="KW-0813">Transport</keyword>
<feature type="transmembrane region" description="Helical" evidence="7">
    <location>
        <begin position="15"/>
        <end position="34"/>
    </location>
</feature>
<dbReference type="AlphaFoldDB" id="A0A4R7G7M9"/>
<dbReference type="InterPro" id="IPR052983">
    <property type="entry name" value="MFS_Riboflavin_Transporter"/>
</dbReference>
<feature type="transmembrane region" description="Helical" evidence="7">
    <location>
        <begin position="171"/>
        <end position="191"/>
    </location>
</feature>
<accession>A0A4R7G7M9</accession>